<dbReference type="GO" id="GO:1990904">
    <property type="term" value="C:ribonucleoprotein complex"/>
    <property type="evidence" value="ECO:0007669"/>
    <property type="project" value="TreeGrafter"/>
</dbReference>
<keyword evidence="1" id="KW-0694">RNA-binding</keyword>
<feature type="domain" description="RRM" evidence="3">
    <location>
        <begin position="434"/>
        <end position="508"/>
    </location>
</feature>
<accession>A0A9E7HTE3</accession>
<reference evidence="4" key="1">
    <citation type="submission" date="2022-05" db="EMBL/GenBank/DDBJ databases">
        <title>The Musa troglodytarum L. genome provides insights into the mechanism of non-climacteric behaviour and enrichment of carotenoids.</title>
        <authorList>
            <person name="Wang J."/>
        </authorList>
    </citation>
    <scope>NUCLEOTIDE SEQUENCE</scope>
    <source>
        <tissue evidence="4">Leaf</tissue>
    </source>
</reference>
<dbReference type="PANTHER" id="PTHR10693:SF20">
    <property type="entry name" value="AT27578P"/>
    <property type="match status" value="1"/>
</dbReference>
<dbReference type="GO" id="GO:0005829">
    <property type="term" value="C:cytosol"/>
    <property type="evidence" value="ECO:0007669"/>
    <property type="project" value="TreeGrafter"/>
</dbReference>
<gene>
    <name evidence="4" type="ORF">MUK42_15577</name>
</gene>
<dbReference type="OrthoDB" id="6507044at2759"/>
<feature type="region of interest" description="Disordered" evidence="2">
    <location>
        <begin position="516"/>
        <end position="569"/>
    </location>
</feature>
<organism evidence="4 5">
    <name type="scientific">Musa troglodytarum</name>
    <name type="common">fe'i banana</name>
    <dbReference type="NCBI Taxonomy" id="320322"/>
    <lineage>
        <taxon>Eukaryota</taxon>
        <taxon>Viridiplantae</taxon>
        <taxon>Streptophyta</taxon>
        <taxon>Embryophyta</taxon>
        <taxon>Tracheophyta</taxon>
        <taxon>Spermatophyta</taxon>
        <taxon>Magnoliopsida</taxon>
        <taxon>Liliopsida</taxon>
        <taxon>Zingiberales</taxon>
        <taxon>Musaceae</taxon>
        <taxon>Musa</taxon>
    </lineage>
</organism>
<sequence>MRPLQVSKSTKGGHPAHPHPSAYERGCYLLNPLLLTTNPLACSPTLPRLLEFDIACQSPESISISYPFLSHLNPARLCLLDFGITCRSFESISIGYPLLSRTEMTNQELSAEVVGNAFIDQYCFILRHHPEMVHQFYKESSKLCRPDDRGNVTSVTTIATINEMLLATSLGVPEIKKVNSQESHNGGVLVHVTGRLTREDNVQRDFSQSFFLAPQETGYFVLNDILQYVDEIDEHQGSGDIDEQQEHQSSANGQEETVSVPVDVVAAPAKEICDSVSNDESSAVVCDSVSNDESSAVQEKEPGTEVCDPVSDGESSTVQEKEPGNEVCDSVSNGETSTVQGKEPSNEVSDSVNNGESSTVQEKEPDDDVPSVASDSPRQQMPKRTYASVIKSAKGVPVNVATAEWVPVVAAPSKPVPAPTPPEEPISSSVDERSICVKNIPPHATPALLEEQFKRFGPIKPGGSQVRSHKWQEVQSCFGFVEFQTSDSARRAIEASPIVMSGRSVKIEPKKILNPGVDKYGGRLPRGGVGGQQSGSRQHGNRGYVGGRVGNRTRLDTAGTGSGSHYKWN</sequence>
<evidence type="ECO:0000256" key="1">
    <source>
        <dbReference type="ARBA" id="ARBA00022884"/>
    </source>
</evidence>
<dbReference type="SMART" id="SM00360">
    <property type="entry name" value="RRM"/>
    <property type="match status" value="1"/>
</dbReference>
<evidence type="ECO:0000259" key="3">
    <source>
        <dbReference type="SMART" id="SM00360"/>
    </source>
</evidence>
<dbReference type="InterPro" id="IPR032710">
    <property type="entry name" value="NTF2-like_dom_sf"/>
</dbReference>
<feature type="compositionally biased region" description="Gly residues" evidence="2">
    <location>
        <begin position="524"/>
        <end position="533"/>
    </location>
</feature>
<feature type="region of interest" description="Disordered" evidence="2">
    <location>
        <begin position="236"/>
        <end position="258"/>
    </location>
</feature>
<dbReference type="AlphaFoldDB" id="A0A9E7HTE3"/>
<dbReference type="Proteomes" id="UP001055439">
    <property type="component" value="Chromosome 8"/>
</dbReference>
<dbReference type="InterPro" id="IPR039539">
    <property type="entry name" value="Ras_GTPase_bind_prot"/>
</dbReference>
<evidence type="ECO:0000313" key="5">
    <source>
        <dbReference type="Proteomes" id="UP001055439"/>
    </source>
</evidence>
<keyword evidence="5" id="KW-1185">Reference proteome</keyword>
<dbReference type="Pfam" id="PF00076">
    <property type="entry name" value="RRM_1"/>
    <property type="match status" value="1"/>
</dbReference>
<feature type="compositionally biased region" description="Polar residues" evidence="2">
    <location>
        <begin position="288"/>
        <end position="297"/>
    </location>
</feature>
<dbReference type="EMBL" id="CP097510">
    <property type="protein sequence ID" value="URE35268.1"/>
    <property type="molecule type" value="Genomic_DNA"/>
</dbReference>
<dbReference type="SUPFAM" id="SSF54427">
    <property type="entry name" value="NTF2-like"/>
    <property type="match status" value="1"/>
</dbReference>
<feature type="region of interest" description="Disordered" evidence="2">
    <location>
        <begin position="276"/>
        <end position="384"/>
    </location>
</feature>
<dbReference type="CDD" id="cd00590">
    <property type="entry name" value="RRM_SF"/>
    <property type="match status" value="1"/>
</dbReference>
<dbReference type="SUPFAM" id="SSF54928">
    <property type="entry name" value="RNA-binding domain, RBD"/>
    <property type="match status" value="1"/>
</dbReference>
<dbReference type="InterPro" id="IPR002075">
    <property type="entry name" value="NTF2_dom"/>
</dbReference>
<dbReference type="FunFam" id="3.10.450.50:FF:000003">
    <property type="entry name" value="Nuclear transport factor 2 family protein"/>
    <property type="match status" value="1"/>
</dbReference>
<proteinExistence type="predicted"/>
<feature type="compositionally biased region" description="Polar residues" evidence="2">
    <location>
        <begin position="247"/>
        <end position="257"/>
    </location>
</feature>
<dbReference type="Gene3D" id="3.10.450.50">
    <property type="match status" value="1"/>
</dbReference>
<dbReference type="InterPro" id="IPR012677">
    <property type="entry name" value="Nucleotide-bd_a/b_plait_sf"/>
</dbReference>
<dbReference type="CDD" id="cd00780">
    <property type="entry name" value="NTF2"/>
    <property type="match status" value="1"/>
</dbReference>
<feature type="compositionally biased region" description="Polar residues" evidence="2">
    <location>
        <begin position="346"/>
        <end position="360"/>
    </location>
</feature>
<dbReference type="InterPro" id="IPR018222">
    <property type="entry name" value="Nuclear_transport_factor_2_euk"/>
</dbReference>
<dbReference type="Pfam" id="PF02136">
    <property type="entry name" value="NTF2"/>
    <property type="match status" value="1"/>
</dbReference>
<evidence type="ECO:0000313" key="4">
    <source>
        <dbReference type="EMBL" id="URE35268.1"/>
    </source>
</evidence>
<feature type="compositionally biased region" description="Polar residues" evidence="2">
    <location>
        <begin position="330"/>
        <end position="340"/>
    </location>
</feature>
<dbReference type="InterPro" id="IPR000504">
    <property type="entry name" value="RRM_dom"/>
</dbReference>
<dbReference type="PANTHER" id="PTHR10693">
    <property type="entry name" value="RAS GTPASE-ACTIVATING PROTEIN-BINDING PROTEIN"/>
    <property type="match status" value="1"/>
</dbReference>
<name>A0A9E7HTE3_9LILI</name>
<protein>
    <submittedName>
        <fullName evidence="4">Nuclear transport factor 2 (NTF2) domain</fullName>
    </submittedName>
</protein>
<evidence type="ECO:0000256" key="2">
    <source>
        <dbReference type="SAM" id="MobiDB-lite"/>
    </source>
</evidence>
<dbReference type="Gene3D" id="3.30.70.330">
    <property type="match status" value="1"/>
</dbReference>
<dbReference type="GO" id="GO:0003729">
    <property type="term" value="F:mRNA binding"/>
    <property type="evidence" value="ECO:0007669"/>
    <property type="project" value="TreeGrafter"/>
</dbReference>
<dbReference type="InterPro" id="IPR035979">
    <property type="entry name" value="RBD_domain_sf"/>
</dbReference>